<evidence type="ECO:0000313" key="2">
    <source>
        <dbReference type="EMBL" id="TQJ06191.1"/>
    </source>
</evidence>
<dbReference type="OrthoDB" id="27092at2"/>
<protein>
    <submittedName>
        <fullName evidence="2">Pimeloyl-ACP methyl ester carboxylesterase</fullName>
    </submittedName>
</protein>
<evidence type="ECO:0000259" key="1">
    <source>
        <dbReference type="Pfam" id="PF12697"/>
    </source>
</evidence>
<comment type="caution">
    <text evidence="2">The sequence shown here is derived from an EMBL/GenBank/DDBJ whole genome shotgun (WGS) entry which is preliminary data.</text>
</comment>
<accession>A0A542DSV4</accession>
<dbReference type="PRINTS" id="PR00111">
    <property type="entry name" value="ABHYDROLASE"/>
</dbReference>
<dbReference type="EMBL" id="VFMM01000003">
    <property type="protein sequence ID" value="TQJ06191.1"/>
    <property type="molecule type" value="Genomic_DNA"/>
</dbReference>
<sequence length="257" mass="28066">MRLVYDEAGHGECVVLIHGHPFDRRLWEPQVRAMRNRFRVVVPDLRGFGESPVTPGSVTMREYAADIEDLLDDLGVGRAAIVGLSMGGLVTMELAVSRPERYWAIGPVATTAEPVTPQERTIRLQRAEAVERDGMGVLVDYMHTGLYGPNCSPAIRARIEAMMAAAPPAGAAAALRGRAERPDYRPLLAALDVPAFVCAGSADPWSNQQVTDEIVACLKDPTLLVLDGVGHLPNLEAEREFNHALRTFLEAHALLER</sequence>
<evidence type="ECO:0000313" key="3">
    <source>
        <dbReference type="Proteomes" id="UP000316298"/>
    </source>
</evidence>
<feature type="domain" description="AB hydrolase-1" evidence="1">
    <location>
        <begin position="14"/>
        <end position="242"/>
    </location>
</feature>
<dbReference type="InterPro" id="IPR000073">
    <property type="entry name" value="AB_hydrolase_1"/>
</dbReference>
<dbReference type="Proteomes" id="UP000316298">
    <property type="component" value="Unassembled WGS sequence"/>
</dbReference>
<proteinExistence type="predicted"/>
<dbReference type="InterPro" id="IPR029058">
    <property type="entry name" value="AB_hydrolase_fold"/>
</dbReference>
<dbReference type="SUPFAM" id="SSF53474">
    <property type="entry name" value="alpha/beta-Hydrolases"/>
    <property type="match status" value="1"/>
</dbReference>
<gene>
    <name evidence="2" type="ORF">FB475_5846</name>
</gene>
<dbReference type="PANTHER" id="PTHR43798">
    <property type="entry name" value="MONOACYLGLYCEROL LIPASE"/>
    <property type="match status" value="1"/>
</dbReference>
<dbReference type="InterPro" id="IPR050266">
    <property type="entry name" value="AB_hydrolase_sf"/>
</dbReference>
<dbReference type="AlphaFoldDB" id="A0A542DSV4"/>
<organism evidence="2 3">
    <name type="scientific">Kribbella jejuensis</name>
    <dbReference type="NCBI Taxonomy" id="236068"/>
    <lineage>
        <taxon>Bacteria</taxon>
        <taxon>Bacillati</taxon>
        <taxon>Actinomycetota</taxon>
        <taxon>Actinomycetes</taxon>
        <taxon>Propionibacteriales</taxon>
        <taxon>Kribbellaceae</taxon>
        <taxon>Kribbella</taxon>
    </lineage>
</organism>
<name>A0A542DSV4_9ACTN</name>
<dbReference type="RefSeq" id="WP_141860300.1">
    <property type="nucleotide sequence ID" value="NZ_BAAAKA010000009.1"/>
</dbReference>
<dbReference type="GO" id="GO:0003824">
    <property type="term" value="F:catalytic activity"/>
    <property type="evidence" value="ECO:0007669"/>
    <property type="project" value="UniProtKB-ARBA"/>
</dbReference>
<dbReference type="Gene3D" id="3.40.50.1820">
    <property type="entry name" value="alpha/beta hydrolase"/>
    <property type="match status" value="1"/>
</dbReference>
<dbReference type="Pfam" id="PF12697">
    <property type="entry name" value="Abhydrolase_6"/>
    <property type="match status" value="1"/>
</dbReference>
<keyword evidence="3" id="KW-1185">Reference proteome</keyword>
<reference evidence="2 3" key="1">
    <citation type="submission" date="2019-06" db="EMBL/GenBank/DDBJ databases">
        <title>Sequencing the genomes of 1000 actinobacteria strains.</title>
        <authorList>
            <person name="Klenk H.-P."/>
        </authorList>
    </citation>
    <scope>NUCLEOTIDE SEQUENCE [LARGE SCALE GENOMIC DNA]</scope>
    <source>
        <strain evidence="2 3">DSM 17305</strain>
    </source>
</reference>